<dbReference type="AlphaFoldDB" id="A0A401GHG5"/>
<organism evidence="1 2">
    <name type="scientific">Sparassis crispa</name>
    <dbReference type="NCBI Taxonomy" id="139825"/>
    <lineage>
        <taxon>Eukaryota</taxon>
        <taxon>Fungi</taxon>
        <taxon>Dikarya</taxon>
        <taxon>Basidiomycota</taxon>
        <taxon>Agaricomycotina</taxon>
        <taxon>Agaricomycetes</taxon>
        <taxon>Polyporales</taxon>
        <taxon>Sparassidaceae</taxon>
        <taxon>Sparassis</taxon>
    </lineage>
</organism>
<evidence type="ECO:0000313" key="1">
    <source>
        <dbReference type="EMBL" id="GBE81609.1"/>
    </source>
</evidence>
<dbReference type="Proteomes" id="UP000287166">
    <property type="component" value="Unassembled WGS sequence"/>
</dbReference>
<dbReference type="RefSeq" id="XP_027612522.1">
    <property type="nucleotide sequence ID" value="XM_027756721.1"/>
</dbReference>
<keyword evidence="2" id="KW-1185">Reference proteome</keyword>
<dbReference type="GeneID" id="38778526"/>
<proteinExistence type="predicted"/>
<name>A0A401GHG5_9APHY</name>
<sequence>MLDGEGKVSKYAKFLRIGLTNLMSPFLALLRALGERDEERADDVAEVGRDEGPADVLC</sequence>
<protein>
    <submittedName>
        <fullName evidence="1">Uncharacterized protein</fullName>
    </submittedName>
</protein>
<accession>A0A401GHG5</accession>
<dbReference type="EMBL" id="BFAD01000003">
    <property type="protein sequence ID" value="GBE81609.1"/>
    <property type="molecule type" value="Genomic_DNA"/>
</dbReference>
<reference evidence="1 2" key="1">
    <citation type="journal article" date="2018" name="Sci. Rep.">
        <title>Genome sequence of the cauliflower mushroom Sparassis crispa (Hanabiratake) and its association with beneficial usage.</title>
        <authorList>
            <person name="Kiyama R."/>
            <person name="Furutani Y."/>
            <person name="Kawaguchi K."/>
            <person name="Nakanishi T."/>
        </authorList>
    </citation>
    <scope>NUCLEOTIDE SEQUENCE [LARGE SCALE GENOMIC DNA]</scope>
</reference>
<dbReference type="InParanoid" id="A0A401GHG5"/>
<comment type="caution">
    <text evidence="1">The sequence shown here is derived from an EMBL/GenBank/DDBJ whole genome shotgun (WGS) entry which is preliminary data.</text>
</comment>
<evidence type="ECO:0000313" key="2">
    <source>
        <dbReference type="Proteomes" id="UP000287166"/>
    </source>
</evidence>
<gene>
    <name evidence="1" type="ORF">SCP_0313380</name>
</gene>